<evidence type="ECO:0000256" key="4">
    <source>
        <dbReference type="ARBA" id="ARBA00022475"/>
    </source>
</evidence>
<accession>A0A974BKV2</accession>
<dbReference type="GO" id="GO:0005886">
    <property type="term" value="C:plasma membrane"/>
    <property type="evidence" value="ECO:0007669"/>
    <property type="project" value="UniProtKB-SubCell"/>
</dbReference>
<evidence type="ECO:0000313" key="11">
    <source>
        <dbReference type="EMBL" id="NYB75195.1"/>
    </source>
</evidence>
<evidence type="ECO:0000256" key="2">
    <source>
        <dbReference type="ARBA" id="ARBA00022448"/>
    </source>
</evidence>
<gene>
    <name evidence="11" type="primary">nhaC</name>
    <name evidence="11" type="ORF">HZF24_13685</name>
</gene>
<feature type="transmembrane region" description="Helical" evidence="9">
    <location>
        <begin position="316"/>
        <end position="340"/>
    </location>
</feature>
<evidence type="ECO:0000313" key="12">
    <source>
        <dbReference type="Proteomes" id="UP000611629"/>
    </source>
</evidence>
<proteinExistence type="inferred from homology"/>
<keyword evidence="7 9" id="KW-0472">Membrane</keyword>
<reference evidence="11" key="1">
    <citation type="submission" date="2020-07" db="EMBL/GenBank/DDBJ databases">
        <title>Genomic analysis of a strain of Sedimentibacter Hydroxybenzoicus DSM7310.</title>
        <authorList>
            <person name="Ma S."/>
        </authorList>
    </citation>
    <scope>NUCLEOTIDE SEQUENCE</scope>
    <source>
        <strain evidence="11">DSM 7310</strain>
    </source>
</reference>
<comment type="similarity">
    <text evidence="8">Belongs to the NhaC Na(+)/H(+) (TC 2.A.35) antiporter family.</text>
</comment>
<dbReference type="InterPro" id="IPR052180">
    <property type="entry name" value="NhaC_Na-H+_Antiporter"/>
</dbReference>
<keyword evidence="3" id="KW-0050">Antiport</keyword>
<feature type="transmembrane region" description="Helical" evidence="9">
    <location>
        <begin position="259"/>
        <end position="276"/>
    </location>
</feature>
<feature type="transmembrane region" description="Helical" evidence="9">
    <location>
        <begin position="192"/>
        <end position="212"/>
    </location>
</feature>
<feature type="transmembrane region" description="Helical" evidence="9">
    <location>
        <begin position="137"/>
        <end position="163"/>
    </location>
</feature>
<dbReference type="AlphaFoldDB" id="A0A974BKV2"/>
<sequence>MEKERSKMTFGMASLCLGLIVAVMMIGILVYKIKLPTLLFLCWLLVVPFAKKIGIPYSELQDGGFEMIRKGFEAVVIILAVGALTGAWIASGTVPGLIYLGLKIMSPTFFLITALFLCSIVSLATGTSWGTLATAGLACMGIGEGLGIPAGMTAGAVVCGAFFGDKMSPLSDTTNMCPAVAGTDVITHIKHMVYTTGPTYVLSAIIFLVFGFKYGSGSADMGSVQGLMDAISGIFKVGFVVYIPAIVVITLLIMRQSPVTSILIGAVLGVIVAALYQGQTLNYSAATLYTGFSGEFGNEFLNNLLNRGGIISMQELATIMIAGLGLGGMLRVSGVLPAIVTKLTEYIKSVGVLVVNTIVICILGLSVGGSMAFTHVMAGTLMSPLFREFKLKPENLSRVLEDAGTLVAPLIPWGGSGVYTATMLQVPTVVYAPYCFVNYLTPIVSIIYGFTGFSMKKYTDEELADLERKEALTGV</sequence>
<comment type="caution">
    <text evidence="11">The sequence shown here is derived from an EMBL/GenBank/DDBJ whole genome shotgun (WGS) entry which is preliminary data.</text>
</comment>
<feature type="transmembrane region" description="Helical" evidence="9">
    <location>
        <begin position="75"/>
        <end position="98"/>
    </location>
</feature>
<evidence type="ECO:0000256" key="1">
    <source>
        <dbReference type="ARBA" id="ARBA00004651"/>
    </source>
</evidence>
<dbReference type="InterPro" id="IPR018461">
    <property type="entry name" value="Na/H_Antiport_NhaC-like_C"/>
</dbReference>
<dbReference type="Pfam" id="PF03553">
    <property type="entry name" value="Na_H_antiporter"/>
    <property type="match status" value="1"/>
</dbReference>
<keyword evidence="6 9" id="KW-1133">Transmembrane helix</keyword>
<dbReference type="EMBL" id="JACBNQ010000018">
    <property type="protein sequence ID" value="NYB75195.1"/>
    <property type="molecule type" value="Genomic_DNA"/>
</dbReference>
<feature type="domain" description="Na+/H+ antiporter NhaC-like C-terminal" evidence="10">
    <location>
        <begin position="160"/>
        <end position="453"/>
    </location>
</feature>
<dbReference type="PANTHER" id="PTHR33451:SF3">
    <property type="entry name" value="MALATE-2H(+)_NA(+)-LACTATE ANTIPORTER"/>
    <property type="match status" value="1"/>
</dbReference>
<feature type="transmembrane region" description="Helical" evidence="9">
    <location>
        <begin position="12"/>
        <end position="31"/>
    </location>
</feature>
<dbReference type="GO" id="GO:0015297">
    <property type="term" value="F:antiporter activity"/>
    <property type="evidence" value="ECO:0007669"/>
    <property type="project" value="UniProtKB-KW"/>
</dbReference>
<keyword evidence="4" id="KW-1003">Cell membrane</keyword>
<keyword evidence="12" id="KW-1185">Reference proteome</keyword>
<evidence type="ECO:0000256" key="9">
    <source>
        <dbReference type="SAM" id="Phobius"/>
    </source>
</evidence>
<feature type="transmembrane region" description="Helical" evidence="9">
    <location>
        <begin position="431"/>
        <end position="450"/>
    </location>
</feature>
<evidence type="ECO:0000256" key="3">
    <source>
        <dbReference type="ARBA" id="ARBA00022449"/>
    </source>
</evidence>
<dbReference type="InterPro" id="IPR004770">
    <property type="entry name" value="Na/H_antiport_NhaC"/>
</dbReference>
<evidence type="ECO:0000256" key="8">
    <source>
        <dbReference type="ARBA" id="ARBA00038435"/>
    </source>
</evidence>
<dbReference type="RefSeq" id="WP_179238901.1">
    <property type="nucleotide sequence ID" value="NZ_JACBNQ010000018.1"/>
</dbReference>
<protein>
    <submittedName>
        <fullName evidence="11">Na+/H+ antiporter NhaC</fullName>
    </submittedName>
</protein>
<feature type="transmembrane region" description="Helical" evidence="9">
    <location>
        <begin position="37"/>
        <end position="54"/>
    </location>
</feature>
<evidence type="ECO:0000256" key="5">
    <source>
        <dbReference type="ARBA" id="ARBA00022692"/>
    </source>
</evidence>
<keyword evidence="2" id="KW-0813">Transport</keyword>
<feature type="transmembrane region" description="Helical" evidence="9">
    <location>
        <begin position="352"/>
        <end position="378"/>
    </location>
</feature>
<comment type="subcellular location">
    <subcellularLocation>
        <location evidence="1">Cell membrane</location>
        <topology evidence="1">Multi-pass membrane protein</topology>
    </subcellularLocation>
</comment>
<name>A0A974BKV2_SEDHY</name>
<dbReference type="NCBIfam" id="TIGR00931">
    <property type="entry name" value="antiport_nhaC"/>
    <property type="match status" value="1"/>
</dbReference>
<keyword evidence="5 9" id="KW-0812">Transmembrane</keyword>
<evidence type="ECO:0000256" key="7">
    <source>
        <dbReference type="ARBA" id="ARBA00023136"/>
    </source>
</evidence>
<feature type="transmembrane region" description="Helical" evidence="9">
    <location>
        <begin position="233"/>
        <end position="253"/>
    </location>
</feature>
<dbReference type="Proteomes" id="UP000611629">
    <property type="component" value="Unassembled WGS sequence"/>
</dbReference>
<organism evidence="11 12">
    <name type="scientific">Sedimentibacter hydroxybenzoicus DSM 7310</name>
    <dbReference type="NCBI Taxonomy" id="1123245"/>
    <lineage>
        <taxon>Bacteria</taxon>
        <taxon>Bacillati</taxon>
        <taxon>Bacillota</taxon>
        <taxon>Tissierellia</taxon>
        <taxon>Sedimentibacter</taxon>
    </lineage>
</organism>
<feature type="transmembrane region" description="Helical" evidence="9">
    <location>
        <begin position="104"/>
        <end position="125"/>
    </location>
</feature>
<dbReference type="PANTHER" id="PTHR33451">
    <property type="entry name" value="MALATE-2H(+)/NA(+)-LACTATE ANTIPORTER"/>
    <property type="match status" value="1"/>
</dbReference>
<evidence type="ECO:0000256" key="6">
    <source>
        <dbReference type="ARBA" id="ARBA00022989"/>
    </source>
</evidence>
<evidence type="ECO:0000259" key="10">
    <source>
        <dbReference type="Pfam" id="PF03553"/>
    </source>
</evidence>